<dbReference type="Proteomes" id="UP000499080">
    <property type="component" value="Unassembled WGS sequence"/>
</dbReference>
<feature type="region of interest" description="Disordered" evidence="1">
    <location>
        <begin position="39"/>
        <end position="64"/>
    </location>
</feature>
<protein>
    <recommendedName>
        <fullName evidence="4">DUF4219 domain-containing protein</fullName>
    </recommendedName>
</protein>
<proteinExistence type="predicted"/>
<dbReference type="AlphaFoldDB" id="A0A4Y2AIX1"/>
<organism evidence="2 3">
    <name type="scientific">Araneus ventricosus</name>
    <name type="common">Orbweaver spider</name>
    <name type="synonym">Epeira ventricosa</name>
    <dbReference type="NCBI Taxonomy" id="182803"/>
    <lineage>
        <taxon>Eukaryota</taxon>
        <taxon>Metazoa</taxon>
        <taxon>Ecdysozoa</taxon>
        <taxon>Arthropoda</taxon>
        <taxon>Chelicerata</taxon>
        <taxon>Arachnida</taxon>
        <taxon>Araneae</taxon>
        <taxon>Araneomorphae</taxon>
        <taxon>Entelegynae</taxon>
        <taxon>Araneoidea</taxon>
        <taxon>Araneidae</taxon>
        <taxon>Araneus</taxon>
    </lineage>
</organism>
<name>A0A4Y2AIX1_ARAVE</name>
<dbReference type="EMBL" id="BGPR01000018">
    <property type="protein sequence ID" value="GBL79135.1"/>
    <property type="molecule type" value="Genomic_DNA"/>
</dbReference>
<evidence type="ECO:0000313" key="2">
    <source>
        <dbReference type="EMBL" id="GBL79135.1"/>
    </source>
</evidence>
<reference evidence="2 3" key="1">
    <citation type="journal article" date="2019" name="Sci. Rep.">
        <title>Orb-weaving spider Araneus ventricosus genome elucidates the spidroin gene catalogue.</title>
        <authorList>
            <person name="Kono N."/>
            <person name="Nakamura H."/>
            <person name="Ohtoshi R."/>
            <person name="Moran D.A.P."/>
            <person name="Shinohara A."/>
            <person name="Yoshida Y."/>
            <person name="Fujiwara M."/>
            <person name="Mori M."/>
            <person name="Tomita M."/>
            <person name="Arakawa K."/>
        </authorList>
    </citation>
    <scope>NUCLEOTIDE SEQUENCE [LARGE SCALE GENOMIC DNA]</scope>
</reference>
<evidence type="ECO:0000256" key="1">
    <source>
        <dbReference type="SAM" id="MobiDB-lite"/>
    </source>
</evidence>
<accession>A0A4Y2AIX1</accession>
<evidence type="ECO:0000313" key="3">
    <source>
        <dbReference type="Proteomes" id="UP000499080"/>
    </source>
</evidence>
<keyword evidence="3" id="KW-1185">Reference proteome</keyword>
<sequence>MEFPSITLLTANNWEQWKVEIRFLLLHYGAWQFIEESQTESAETSEGDSKTKASETPGTSEVPSGKQILSWREEYDLKLRKDRSYALAYQASSPKFNPLISQTDVAEAWRVLKNHFEPTIRARMIQLLDELFNTRFETGEDLGLFLCRVKRAAERLREIGHQLQPLYQGYQMIRSFSASYL</sequence>
<evidence type="ECO:0008006" key="4">
    <source>
        <dbReference type="Google" id="ProtNLM"/>
    </source>
</evidence>
<gene>
    <name evidence="2" type="ORF">AVEN_92386_1</name>
</gene>
<dbReference type="OrthoDB" id="97058at2759"/>
<dbReference type="Pfam" id="PF14223">
    <property type="entry name" value="Retrotran_gag_2"/>
    <property type="match status" value="1"/>
</dbReference>
<comment type="caution">
    <text evidence="2">The sequence shown here is derived from an EMBL/GenBank/DDBJ whole genome shotgun (WGS) entry which is preliminary data.</text>
</comment>